<gene>
    <name evidence="7" type="ORF">UFOPK2155_00378</name>
</gene>
<keyword evidence="3 5" id="KW-1133">Transmembrane helix</keyword>
<feature type="transmembrane region" description="Helical" evidence="5">
    <location>
        <begin position="219"/>
        <end position="236"/>
    </location>
</feature>
<dbReference type="InterPro" id="IPR007016">
    <property type="entry name" value="O-antigen_ligase-rel_domated"/>
</dbReference>
<feature type="transmembrane region" description="Helical" evidence="5">
    <location>
        <begin position="171"/>
        <end position="189"/>
    </location>
</feature>
<proteinExistence type="predicted"/>
<keyword evidence="4 5" id="KW-0472">Membrane</keyword>
<feature type="transmembrane region" description="Helical" evidence="5">
    <location>
        <begin position="196"/>
        <end position="213"/>
    </location>
</feature>
<evidence type="ECO:0000256" key="5">
    <source>
        <dbReference type="SAM" id="Phobius"/>
    </source>
</evidence>
<feature type="transmembrane region" description="Helical" evidence="5">
    <location>
        <begin position="128"/>
        <end position="151"/>
    </location>
</feature>
<organism evidence="7">
    <name type="scientific">freshwater metagenome</name>
    <dbReference type="NCBI Taxonomy" id="449393"/>
    <lineage>
        <taxon>unclassified sequences</taxon>
        <taxon>metagenomes</taxon>
        <taxon>ecological metagenomes</taxon>
    </lineage>
</organism>
<evidence type="ECO:0000313" key="7">
    <source>
        <dbReference type="EMBL" id="CAB4638945.1"/>
    </source>
</evidence>
<accession>A0A6J6JRD5</accession>
<evidence type="ECO:0000256" key="2">
    <source>
        <dbReference type="ARBA" id="ARBA00022692"/>
    </source>
</evidence>
<dbReference type="PANTHER" id="PTHR37422:SF23">
    <property type="entry name" value="TEICHURONIC ACID BIOSYNTHESIS PROTEIN TUAE"/>
    <property type="match status" value="1"/>
</dbReference>
<dbReference type="PANTHER" id="PTHR37422">
    <property type="entry name" value="TEICHURONIC ACID BIOSYNTHESIS PROTEIN TUAE"/>
    <property type="match status" value="1"/>
</dbReference>
<evidence type="ECO:0000256" key="3">
    <source>
        <dbReference type="ARBA" id="ARBA00022989"/>
    </source>
</evidence>
<sequence>MINQLAERTIARVLGIGSGFVAILVVTGTVTDPVNVTKLFALGGVAIAALAVLLAFGLQELWASSKTLVVFVGLFLVAGLNAIVNSDGPLTQNLYGAYGRNTAFVAYLLLTSITLSVAVLRREDSFKYLIWGMFGAGVVNVVYCGWVIAFGDFVPWSNPYGNILGTFGNPNFIGAFLGMFGACIVAYSLRAGTSIIARLGVLLLLLITTYEIIDSSAIQGRVVLAAGLGIVGFYFVRSRFEAAIAQIVYLVFIGIAGTFALLGALQIGPLTKYIYKTSVSLRGEYWQAGWNMGSEHPFTGVGFDTYGDWYRRARDFQALVLPGPETTTNAAHNVPFDLFAFGGWPLFISYIGILTLSGLAILKVTRRNRKYDAIFVTLTTAWVCYQLQSIISINQIGLAIWGWLFSGALIAYEIATRPKAEETQSGQTKIKGAQVSTKKQGEAIITSSLLAGIGAVVGLLIAAPPYSADAKWRSALKSQDLQKIELALEPGYLNPPNSYKYANAVQILESSKLYDLAHKYAEIGVQFNPDNFDAWRVFYLITNSSQEEKAIALENMKRLDPKNSNVLGDQ</sequence>
<feature type="transmembrane region" description="Helical" evidence="5">
    <location>
        <begin position="338"/>
        <end position="361"/>
    </location>
</feature>
<evidence type="ECO:0000256" key="1">
    <source>
        <dbReference type="ARBA" id="ARBA00004141"/>
    </source>
</evidence>
<feature type="transmembrane region" description="Helical" evidence="5">
    <location>
        <begin position="36"/>
        <end position="56"/>
    </location>
</feature>
<evidence type="ECO:0000256" key="4">
    <source>
        <dbReference type="ARBA" id="ARBA00023136"/>
    </source>
</evidence>
<feature type="transmembrane region" description="Helical" evidence="5">
    <location>
        <begin position="12"/>
        <end position="30"/>
    </location>
</feature>
<dbReference type="GO" id="GO:0016020">
    <property type="term" value="C:membrane"/>
    <property type="evidence" value="ECO:0007669"/>
    <property type="project" value="UniProtKB-SubCell"/>
</dbReference>
<feature type="domain" description="O-antigen ligase-related" evidence="6">
    <location>
        <begin position="222"/>
        <end position="351"/>
    </location>
</feature>
<dbReference type="Pfam" id="PF04932">
    <property type="entry name" value="Wzy_C"/>
    <property type="match status" value="1"/>
</dbReference>
<dbReference type="AlphaFoldDB" id="A0A6J6JRD5"/>
<feature type="transmembrane region" description="Helical" evidence="5">
    <location>
        <begin position="248"/>
        <end position="268"/>
    </location>
</feature>
<comment type="subcellular location">
    <subcellularLocation>
        <location evidence="1">Membrane</location>
        <topology evidence="1">Multi-pass membrane protein</topology>
    </subcellularLocation>
</comment>
<feature type="transmembrane region" description="Helical" evidence="5">
    <location>
        <begin position="443"/>
        <end position="463"/>
    </location>
</feature>
<evidence type="ECO:0000259" key="6">
    <source>
        <dbReference type="Pfam" id="PF04932"/>
    </source>
</evidence>
<feature type="transmembrane region" description="Helical" evidence="5">
    <location>
        <begin position="397"/>
        <end position="415"/>
    </location>
</feature>
<protein>
    <submittedName>
        <fullName evidence="7">Unannotated protein</fullName>
    </submittedName>
</protein>
<dbReference type="InterPro" id="IPR051533">
    <property type="entry name" value="WaaL-like"/>
</dbReference>
<dbReference type="EMBL" id="CAEZVX010000031">
    <property type="protein sequence ID" value="CAB4638945.1"/>
    <property type="molecule type" value="Genomic_DNA"/>
</dbReference>
<feature type="transmembrane region" description="Helical" evidence="5">
    <location>
        <begin position="104"/>
        <end position="121"/>
    </location>
</feature>
<keyword evidence="2 5" id="KW-0812">Transmembrane</keyword>
<reference evidence="7" key="1">
    <citation type="submission" date="2020-05" db="EMBL/GenBank/DDBJ databases">
        <authorList>
            <person name="Chiriac C."/>
            <person name="Salcher M."/>
            <person name="Ghai R."/>
            <person name="Kavagutti S V."/>
        </authorList>
    </citation>
    <scope>NUCLEOTIDE SEQUENCE</scope>
</reference>
<feature type="transmembrane region" description="Helical" evidence="5">
    <location>
        <begin position="68"/>
        <end position="84"/>
    </location>
</feature>
<name>A0A6J6JRD5_9ZZZZ</name>